<feature type="transmembrane region" description="Helical" evidence="8">
    <location>
        <begin position="112"/>
        <end position="134"/>
    </location>
</feature>
<evidence type="ECO:0000256" key="6">
    <source>
        <dbReference type="ARBA" id="ARBA00022989"/>
    </source>
</evidence>
<dbReference type="GO" id="GO:0005886">
    <property type="term" value="C:plasma membrane"/>
    <property type="evidence" value="ECO:0007669"/>
    <property type="project" value="UniProtKB-SubCell"/>
</dbReference>
<feature type="transmembrane region" description="Helical" evidence="8">
    <location>
        <begin position="504"/>
        <end position="526"/>
    </location>
</feature>
<evidence type="ECO:0000256" key="1">
    <source>
        <dbReference type="ARBA" id="ARBA00004429"/>
    </source>
</evidence>
<feature type="transmembrane region" description="Helical" evidence="8">
    <location>
        <begin position="222"/>
        <end position="242"/>
    </location>
</feature>
<evidence type="ECO:0000256" key="5">
    <source>
        <dbReference type="ARBA" id="ARBA00022692"/>
    </source>
</evidence>
<keyword evidence="2" id="KW-0813">Transport</keyword>
<dbReference type="PANTHER" id="PTHR43357">
    <property type="entry name" value="INNER MEMBRANE ABC TRANSPORTER PERMEASE PROTEIN YDCV"/>
    <property type="match status" value="1"/>
</dbReference>
<dbReference type="InterPro" id="IPR000515">
    <property type="entry name" value="MetI-like"/>
</dbReference>
<protein>
    <submittedName>
        <fullName evidence="10">Putrescine transporter subunit: membrane component of ABC superfamily protein</fullName>
    </submittedName>
</protein>
<keyword evidence="4" id="KW-0997">Cell inner membrane</keyword>
<feature type="domain" description="ABC transmembrane type-1" evidence="9">
    <location>
        <begin position="327"/>
        <end position="522"/>
    </location>
</feature>
<feature type="transmembrane region" description="Helical" evidence="8">
    <location>
        <begin position="268"/>
        <end position="289"/>
    </location>
</feature>
<keyword evidence="5 8" id="KW-0812">Transmembrane</keyword>
<evidence type="ECO:0000313" key="11">
    <source>
        <dbReference type="Proteomes" id="UP000315440"/>
    </source>
</evidence>
<dbReference type="SUPFAM" id="SSF161098">
    <property type="entry name" value="MetI-like"/>
    <property type="match status" value="2"/>
</dbReference>
<feature type="transmembrane region" description="Helical" evidence="8">
    <location>
        <begin position="59"/>
        <end position="92"/>
    </location>
</feature>
<feature type="transmembrane region" description="Helical" evidence="8">
    <location>
        <begin position="331"/>
        <end position="350"/>
    </location>
</feature>
<comment type="caution">
    <text evidence="10">The sequence shown here is derived from an EMBL/GenBank/DDBJ whole genome shotgun (WGS) entry which is preliminary data.</text>
</comment>
<dbReference type="InterPro" id="IPR035906">
    <property type="entry name" value="MetI-like_sf"/>
</dbReference>
<evidence type="ECO:0000256" key="7">
    <source>
        <dbReference type="ARBA" id="ARBA00023136"/>
    </source>
</evidence>
<accession>A0A5C5ZJ16</accession>
<feature type="transmembrane region" description="Helical" evidence="8">
    <location>
        <begin position="362"/>
        <end position="383"/>
    </location>
</feature>
<name>A0A5C5ZJ16_9BACT</name>
<evidence type="ECO:0000313" key="10">
    <source>
        <dbReference type="EMBL" id="TWT87382.1"/>
    </source>
</evidence>
<keyword evidence="7 8" id="KW-0472">Membrane</keyword>
<keyword evidence="3" id="KW-1003">Cell membrane</keyword>
<feature type="transmembrane region" description="Helical" evidence="8">
    <location>
        <begin position="456"/>
        <end position="484"/>
    </location>
</feature>
<evidence type="ECO:0000256" key="2">
    <source>
        <dbReference type="ARBA" id="ARBA00022448"/>
    </source>
</evidence>
<organism evidence="10 11">
    <name type="scientific">Pseudobythopirellula maris</name>
    <dbReference type="NCBI Taxonomy" id="2527991"/>
    <lineage>
        <taxon>Bacteria</taxon>
        <taxon>Pseudomonadati</taxon>
        <taxon>Planctomycetota</taxon>
        <taxon>Planctomycetia</taxon>
        <taxon>Pirellulales</taxon>
        <taxon>Lacipirellulaceae</taxon>
        <taxon>Pseudobythopirellula</taxon>
    </lineage>
</organism>
<dbReference type="EMBL" id="SJPQ01000003">
    <property type="protein sequence ID" value="TWT87382.1"/>
    <property type="molecule type" value="Genomic_DNA"/>
</dbReference>
<reference evidence="10 11" key="1">
    <citation type="submission" date="2019-02" db="EMBL/GenBank/DDBJ databases">
        <title>Deep-cultivation of Planctomycetes and their phenomic and genomic characterization uncovers novel biology.</title>
        <authorList>
            <person name="Wiegand S."/>
            <person name="Jogler M."/>
            <person name="Boedeker C."/>
            <person name="Pinto D."/>
            <person name="Vollmers J."/>
            <person name="Rivas-Marin E."/>
            <person name="Kohn T."/>
            <person name="Peeters S.H."/>
            <person name="Heuer A."/>
            <person name="Rast P."/>
            <person name="Oberbeckmann S."/>
            <person name="Bunk B."/>
            <person name="Jeske O."/>
            <person name="Meyerdierks A."/>
            <person name="Storesund J.E."/>
            <person name="Kallscheuer N."/>
            <person name="Luecker S."/>
            <person name="Lage O.M."/>
            <person name="Pohl T."/>
            <person name="Merkel B.J."/>
            <person name="Hornburger P."/>
            <person name="Mueller R.-W."/>
            <person name="Bruemmer F."/>
            <person name="Labrenz M."/>
            <person name="Spormann A.M."/>
            <person name="Op Den Camp H."/>
            <person name="Overmann J."/>
            <person name="Amann R."/>
            <person name="Jetten M.S.M."/>
            <person name="Mascher T."/>
            <person name="Medema M.H."/>
            <person name="Devos D.P."/>
            <person name="Kaster A.-K."/>
            <person name="Ovreas L."/>
            <person name="Rohde M."/>
            <person name="Galperin M.Y."/>
            <person name="Jogler C."/>
        </authorList>
    </citation>
    <scope>NUCLEOTIDE SEQUENCE [LARGE SCALE GENOMIC DNA]</scope>
    <source>
        <strain evidence="10 11">Mal64</strain>
    </source>
</reference>
<dbReference type="CDD" id="cd06261">
    <property type="entry name" value="TM_PBP2"/>
    <property type="match status" value="1"/>
</dbReference>
<dbReference type="GO" id="GO:0055085">
    <property type="term" value="P:transmembrane transport"/>
    <property type="evidence" value="ECO:0007669"/>
    <property type="project" value="InterPro"/>
</dbReference>
<dbReference type="AlphaFoldDB" id="A0A5C5ZJ16"/>
<evidence type="ECO:0000256" key="4">
    <source>
        <dbReference type="ARBA" id="ARBA00022519"/>
    </source>
</evidence>
<dbReference type="Proteomes" id="UP000315440">
    <property type="component" value="Unassembled WGS sequence"/>
</dbReference>
<feature type="transmembrane region" description="Helical" evidence="8">
    <location>
        <begin position="25"/>
        <end position="47"/>
    </location>
</feature>
<evidence type="ECO:0000256" key="3">
    <source>
        <dbReference type="ARBA" id="ARBA00022475"/>
    </source>
</evidence>
<dbReference type="PANTHER" id="PTHR43357:SF3">
    <property type="entry name" value="FE(3+)-TRANSPORT SYSTEM PERMEASE PROTEIN FBPB 2"/>
    <property type="match status" value="1"/>
</dbReference>
<dbReference type="Gene3D" id="1.10.3720.10">
    <property type="entry name" value="MetI-like"/>
    <property type="match status" value="2"/>
</dbReference>
<evidence type="ECO:0000256" key="8">
    <source>
        <dbReference type="SAM" id="Phobius"/>
    </source>
</evidence>
<feature type="transmembrane region" description="Helical" evidence="8">
    <location>
        <begin position="403"/>
        <end position="422"/>
    </location>
</feature>
<proteinExistence type="predicted"/>
<keyword evidence="6 8" id="KW-1133">Transmembrane helix</keyword>
<comment type="subcellular location">
    <subcellularLocation>
        <location evidence="1">Cell inner membrane</location>
        <topology evidence="1">Multi-pass membrane protein</topology>
    </subcellularLocation>
</comment>
<sequence length="534" mass="55027">MAGLLAAVLLAAVAGERVRGLLASSAQLASLSVAIALPLGLLLALLLAKTDTPGRRPALLLLVAGMFTPLHFVAAGWDAALGVSGVLTPWLALAASDGLSSAPLIAGWRGAVWVHAMAATPWVAMIAAAGLWSVDAELEEDALLDAPPHRVLRRITLPLAAGALAAGALWAAAVAASEMTVTDLYQVRTFAEEVYTQAALGSLDFTATPDAALPPGAVRGRLALAGGVGLVALGAFASLMLVRRSVRVDATAERRPAWRAELGRWRPLGAATLAMLMLLVVGVPVAALASNAGTEVVPAGDTVQRQRSATKLIGAIAAAPWQHRRELTQSTLVGAAAATSAVVFGALAAWRLRRGVAPLTTALMAFALAIPGPLLGLAIIRLLNQPTDSPVWWLAWLYDHTQTGPWIAQTVRATPIAALVLWPPLASVPQSALDAARLEGAGPLRRLWGVAAPMRLGAFAAAWLAALAVALGELAATVLVAPPGTPPLAVRVFSLLHYGVEDRVAAICLVLMLGYTAMAAAAIVLWRRSMAGGV</sequence>
<feature type="transmembrane region" description="Helical" evidence="8">
    <location>
        <begin position="155"/>
        <end position="176"/>
    </location>
</feature>
<dbReference type="PROSITE" id="PS50928">
    <property type="entry name" value="ABC_TM1"/>
    <property type="match status" value="2"/>
</dbReference>
<gene>
    <name evidence="10" type="ORF">Mal64_29210</name>
</gene>
<keyword evidence="11" id="KW-1185">Reference proteome</keyword>
<evidence type="ECO:0000259" key="9">
    <source>
        <dbReference type="PROSITE" id="PS50928"/>
    </source>
</evidence>
<feature type="domain" description="ABC transmembrane type-1" evidence="9">
    <location>
        <begin position="22"/>
        <end position="241"/>
    </location>
</feature>